<keyword evidence="3" id="KW-1185">Reference proteome</keyword>
<keyword evidence="1" id="KW-1133">Transmembrane helix</keyword>
<sequence length="58" mass="6312">MTRSATPPRDVSGRADMTTVGYIIAGGVLLLLFPLLPFIALAWLLSRWLGTEPRAEKA</sequence>
<dbReference type="InterPro" id="IPR055957">
    <property type="entry name" value="DUF7535"/>
</dbReference>
<evidence type="ECO:0000256" key="1">
    <source>
        <dbReference type="SAM" id="Phobius"/>
    </source>
</evidence>
<proteinExistence type="predicted"/>
<reference evidence="2" key="1">
    <citation type="submission" date="2020-11" db="EMBL/GenBank/DDBJ databases">
        <title>Carbohydrate-dependent, anaerobic sulfur respiration: A novel catabolism in halophilic archaea.</title>
        <authorList>
            <person name="Sorokin D.Y."/>
            <person name="Messina E."/>
            <person name="Smedile F."/>
            <person name="La Cono V."/>
            <person name="Hallsworth J.E."/>
            <person name="Yakimov M.M."/>
        </authorList>
    </citation>
    <scope>NUCLEOTIDE SEQUENCE</scope>
    <source>
        <strain evidence="2">AArc-S</strain>
    </source>
</reference>
<feature type="transmembrane region" description="Helical" evidence="1">
    <location>
        <begin position="20"/>
        <end position="45"/>
    </location>
</feature>
<gene>
    <name evidence="2" type="ORF">AArcS_0767</name>
</gene>
<name>A0A897MNQ6_9EURY</name>
<keyword evidence="1" id="KW-0812">Transmembrane</keyword>
<evidence type="ECO:0000313" key="2">
    <source>
        <dbReference type="EMBL" id="QSG01991.1"/>
    </source>
</evidence>
<dbReference type="Pfam" id="PF24379">
    <property type="entry name" value="DUF7535"/>
    <property type="match status" value="1"/>
</dbReference>
<accession>A0A897MNQ6</accession>
<dbReference type="GeneID" id="70684151"/>
<dbReference type="AlphaFoldDB" id="A0A897MNQ6"/>
<organism evidence="2 3">
    <name type="scientific">Natranaeroarchaeum sulfidigenes</name>
    <dbReference type="NCBI Taxonomy" id="2784880"/>
    <lineage>
        <taxon>Archaea</taxon>
        <taxon>Methanobacteriati</taxon>
        <taxon>Methanobacteriota</taxon>
        <taxon>Stenosarchaea group</taxon>
        <taxon>Halobacteria</taxon>
        <taxon>Halobacteriales</taxon>
        <taxon>Natronoarchaeaceae</taxon>
        <taxon>Natranaeroarchaeum</taxon>
    </lineage>
</organism>
<keyword evidence="1" id="KW-0472">Membrane</keyword>
<protein>
    <submittedName>
        <fullName evidence="2">Uncharacterized protein</fullName>
    </submittedName>
</protein>
<dbReference type="RefSeq" id="WP_238479093.1">
    <property type="nucleotide sequence ID" value="NZ_CP064786.1"/>
</dbReference>
<evidence type="ECO:0000313" key="3">
    <source>
        <dbReference type="Proteomes" id="UP000663586"/>
    </source>
</evidence>
<dbReference type="Proteomes" id="UP000663586">
    <property type="component" value="Chromosome"/>
</dbReference>
<dbReference type="KEGG" id="hara:AArcS_0767"/>
<dbReference type="EMBL" id="CP064786">
    <property type="protein sequence ID" value="QSG01991.1"/>
    <property type="molecule type" value="Genomic_DNA"/>
</dbReference>